<evidence type="ECO:0000256" key="2">
    <source>
        <dbReference type="SAM" id="MobiDB-lite"/>
    </source>
</evidence>
<dbReference type="RefSeq" id="XP_002771667.1">
    <property type="nucleotide sequence ID" value="XM_002771621.1"/>
</dbReference>
<evidence type="ECO:0000256" key="1">
    <source>
        <dbReference type="SAM" id="Coils"/>
    </source>
</evidence>
<dbReference type="GeneID" id="9047721"/>
<reference evidence="3 4" key="1">
    <citation type="submission" date="2008-07" db="EMBL/GenBank/DDBJ databases">
        <authorList>
            <person name="El-Sayed N."/>
            <person name="Caler E."/>
            <person name="Inman J."/>
            <person name="Amedeo P."/>
            <person name="Hass B."/>
            <person name="Wortman J."/>
        </authorList>
    </citation>
    <scope>NUCLEOTIDE SEQUENCE [LARGE SCALE GENOMIC DNA]</scope>
    <source>
        <strain evidence="4">ATCC 50983 / TXsc</strain>
    </source>
</reference>
<keyword evidence="1" id="KW-0175">Coiled coil</keyword>
<evidence type="ECO:0000313" key="3">
    <source>
        <dbReference type="EMBL" id="EER03483.1"/>
    </source>
</evidence>
<feature type="compositionally biased region" description="Polar residues" evidence="2">
    <location>
        <begin position="282"/>
        <end position="291"/>
    </location>
</feature>
<protein>
    <submittedName>
        <fullName evidence="3">Uncharacterized protein</fullName>
    </submittedName>
</protein>
<evidence type="ECO:0000313" key="4">
    <source>
        <dbReference type="Proteomes" id="UP000007800"/>
    </source>
</evidence>
<name>C5LIT0_PERM5</name>
<dbReference type="InParanoid" id="C5LIT0"/>
<dbReference type="OrthoDB" id="10282471at2759"/>
<dbReference type="EMBL" id="GG682243">
    <property type="protein sequence ID" value="EER03483.1"/>
    <property type="molecule type" value="Genomic_DNA"/>
</dbReference>
<accession>C5LIT0</accession>
<organism evidence="4">
    <name type="scientific">Perkinsus marinus (strain ATCC 50983 / TXsc)</name>
    <dbReference type="NCBI Taxonomy" id="423536"/>
    <lineage>
        <taxon>Eukaryota</taxon>
        <taxon>Sar</taxon>
        <taxon>Alveolata</taxon>
        <taxon>Perkinsozoa</taxon>
        <taxon>Perkinsea</taxon>
        <taxon>Perkinsida</taxon>
        <taxon>Perkinsidae</taxon>
        <taxon>Perkinsus</taxon>
    </lineage>
</organism>
<gene>
    <name evidence="3" type="ORF">Pmar_PMAR014702</name>
</gene>
<keyword evidence="4" id="KW-1185">Reference proteome</keyword>
<dbReference type="AlphaFoldDB" id="C5LIT0"/>
<sequence>MATLKGGVEDEVMAALHVVENTHKPFSPLRMLVVLFRYHPQLFGTQVHNLRADLSIISSERDVMKQSLTEVHSVAGIITEQLQETMNAQFYEFFKWLWMCTAPDLGLAATGCAAHSKKSDLIDGLVKAVVEAQADKSNLRRECQDNTELRAELDAARTRVEAMKRSESDKQAQITLKTEALRKAESNYQQAKEGLESAERRGVWLTGQVREIQSLVNEKDALVQKLQQEIAHVCTSKNDLLHHDTTEESVLSQYLPQKLNPSVINRACTPEVDNASPAMDTSPPSTVSKKGSASRRVQIPDWEMADLTLLAEYSTPCNVTINDA</sequence>
<feature type="region of interest" description="Disordered" evidence="2">
    <location>
        <begin position="272"/>
        <end position="294"/>
    </location>
</feature>
<proteinExistence type="predicted"/>
<dbReference type="Proteomes" id="UP000007800">
    <property type="component" value="Unassembled WGS sequence"/>
</dbReference>
<feature type="coiled-coil region" evidence="1">
    <location>
        <begin position="122"/>
        <end position="229"/>
    </location>
</feature>